<dbReference type="Proteomes" id="UP000679848">
    <property type="component" value="Chromosome"/>
</dbReference>
<organism evidence="2 3">
    <name type="scientific">Pusillibacter faecalis</name>
    <dbReference type="NCBI Taxonomy" id="2714358"/>
    <lineage>
        <taxon>Bacteria</taxon>
        <taxon>Bacillati</taxon>
        <taxon>Bacillota</taxon>
        <taxon>Clostridia</taxon>
        <taxon>Eubacteriales</taxon>
        <taxon>Oscillospiraceae</taxon>
        <taxon>Pusillibacter</taxon>
    </lineage>
</organism>
<accession>A0A810QAU4</accession>
<name>A0A810QAU4_9FIRM</name>
<evidence type="ECO:0000313" key="2">
    <source>
        <dbReference type="EMBL" id="BCK85398.1"/>
    </source>
</evidence>
<reference evidence="2" key="1">
    <citation type="submission" date="2020-09" db="EMBL/GenBank/DDBJ databases">
        <title>New species isolated from human feces.</title>
        <authorList>
            <person name="Kitahara M."/>
            <person name="Shigeno Y."/>
            <person name="Shime M."/>
            <person name="Matsumoto Y."/>
            <person name="Nakamura S."/>
            <person name="Motooka D."/>
            <person name="Fukuoka S."/>
            <person name="Nishikawa H."/>
            <person name="Benno Y."/>
        </authorList>
    </citation>
    <scope>NUCLEOTIDE SEQUENCE</scope>
    <source>
        <strain evidence="2">MM59</strain>
    </source>
</reference>
<evidence type="ECO:0000313" key="1">
    <source>
        <dbReference type="EMBL" id="BCK83466.1"/>
    </source>
</evidence>
<dbReference type="KEGG" id="pfaa:MM59RIKEN_07850"/>
<dbReference type="RefSeq" id="WP_213542717.1">
    <property type="nucleotide sequence ID" value="NZ_AP023420.1"/>
</dbReference>
<dbReference type="AlphaFoldDB" id="A0A810QAU4"/>
<sequence>MKMTREEANEILEDWNLCHYTPSREAAEAVISALDPLEIISALRPVSREQVEKVWRGVWKHYLPPLGAGNIQCRCTKCGRTPDVETPFCAWCGAPMTDEAAEMVMERLEALYGDR</sequence>
<dbReference type="EMBL" id="AP023420">
    <property type="protein sequence ID" value="BCK85398.1"/>
    <property type="molecule type" value="Genomic_DNA"/>
</dbReference>
<keyword evidence="3" id="KW-1185">Reference proteome</keyword>
<gene>
    <name evidence="1" type="ORF">MM59RIKEN_07850</name>
    <name evidence="2" type="ORF">MM59RIKEN_27170</name>
</gene>
<proteinExistence type="predicted"/>
<dbReference type="KEGG" id="pfaa:MM59RIKEN_27170"/>
<evidence type="ECO:0000313" key="3">
    <source>
        <dbReference type="Proteomes" id="UP000679848"/>
    </source>
</evidence>
<dbReference type="EMBL" id="AP023420">
    <property type="protein sequence ID" value="BCK83466.1"/>
    <property type="molecule type" value="Genomic_DNA"/>
</dbReference>
<protein>
    <submittedName>
        <fullName evidence="2">Uncharacterized protein</fullName>
    </submittedName>
</protein>